<dbReference type="CDD" id="cd08662">
    <property type="entry name" value="M13"/>
    <property type="match status" value="4"/>
</dbReference>
<dbReference type="EMBL" id="KE124952">
    <property type="protein sequence ID" value="EPB74234.1"/>
    <property type="molecule type" value="Genomic_DNA"/>
</dbReference>
<dbReference type="InterPro" id="IPR024079">
    <property type="entry name" value="MetalloPept_cat_dom_sf"/>
</dbReference>
<dbReference type="PRINTS" id="PR00786">
    <property type="entry name" value="NEPRILYSIN"/>
</dbReference>
<dbReference type="InterPro" id="IPR018497">
    <property type="entry name" value="Peptidase_M13_C"/>
</dbReference>
<feature type="domain" description="Peptidase M13 C-terminal" evidence="9">
    <location>
        <begin position="2405"/>
        <end position="2461"/>
    </location>
</feature>
<keyword evidence="12" id="KW-1185">Reference proteome</keyword>
<evidence type="ECO:0000256" key="2">
    <source>
        <dbReference type="ARBA" id="ARBA00007357"/>
    </source>
</evidence>
<dbReference type="Pfam" id="PF01431">
    <property type="entry name" value="Peptidase_M13"/>
    <property type="match status" value="6"/>
</dbReference>
<evidence type="ECO:0000259" key="9">
    <source>
        <dbReference type="Pfam" id="PF01431"/>
    </source>
</evidence>
<comment type="similarity">
    <text evidence="2">Belongs to the peptidase M13 family.</text>
</comment>
<proteinExistence type="inferred from homology"/>
<evidence type="ECO:0000256" key="4">
    <source>
        <dbReference type="ARBA" id="ARBA00022723"/>
    </source>
</evidence>
<evidence type="ECO:0000313" key="12">
    <source>
        <dbReference type="Proteomes" id="UP000054495"/>
    </source>
</evidence>
<keyword evidence="5" id="KW-0378">Hydrolase</keyword>
<reference evidence="11 12" key="1">
    <citation type="submission" date="2013-05" db="EMBL/GenBank/DDBJ databases">
        <title>Draft genome of the parasitic nematode Anyclostoma ceylanicum.</title>
        <authorList>
            <person name="Mitreva M."/>
        </authorList>
    </citation>
    <scope>NUCLEOTIDE SEQUENCE [LARGE SCALE GENOMIC DNA]</scope>
</reference>
<accession>A0A0D6LQR2</accession>
<evidence type="ECO:0000256" key="8">
    <source>
        <dbReference type="SAM" id="MobiDB-lite"/>
    </source>
</evidence>
<feature type="domain" description="Peptidase M13 C-terminal" evidence="9">
    <location>
        <begin position="536"/>
        <end position="692"/>
    </location>
</feature>
<dbReference type="GO" id="GO:0016485">
    <property type="term" value="P:protein processing"/>
    <property type="evidence" value="ECO:0007669"/>
    <property type="project" value="TreeGrafter"/>
</dbReference>
<keyword evidence="6" id="KW-0862">Zinc</keyword>
<evidence type="ECO:0008006" key="13">
    <source>
        <dbReference type="Google" id="ProtNLM"/>
    </source>
</evidence>
<evidence type="ECO:0000313" key="11">
    <source>
        <dbReference type="EMBL" id="EPB74234.1"/>
    </source>
</evidence>
<dbReference type="GO" id="GO:0046872">
    <property type="term" value="F:metal ion binding"/>
    <property type="evidence" value="ECO:0007669"/>
    <property type="project" value="UniProtKB-KW"/>
</dbReference>
<dbReference type="InterPro" id="IPR000718">
    <property type="entry name" value="Peptidase_M13"/>
</dbReference>
<dbReference type="Pfam" id="PF05649">
    <property type="entry name" value="Peptidase_M13_N"/>
    <property type="match status" value="4"/>
</dbReference>
<feature type="domain" description="Peptidase M13 C-terminal" evidence="9">
    <location>
        <begin position="2198"/>
        <end position="2374"/>
    </location>
</feature>
<feature type="compositionally biased region" description="Polar residues" evidence="8">
    <location>
        <begin position="36"/>
        <end position="47"/>
    </location>
</feature>
<feature type="domain" description="Peptidase M13 N-terminal" evidence="10">
    <location>
        <begin position="81"/>
        <end position="474"/>
    </location>
</feature>
<evidence type="ECO:0000256" key="6">
    <source>
        <dbReference type="ARBA" id="ARBA00022833"/>
    </source>
</evidence>
<feature type="domain" description="Peptidase M13 C-terminal" evidence="9">
    <location>
        <begin position="722"/>
        <end position="778"/>
    </location>
</feature>
<evidence type="ECO:0000256" key="3">
    <source>
        <dbReference type="ARBA" id="ARBA00022670"/>
    </source>
</evidence>
<name>A0A0D6LQR2_9BILA</name>
<feature type="domain" description="Peptidase M13 N-terminal" evidence="10">
    <location>
        <begin position="2518"/>
        <end position="2946"/>
    </location>
</feature>
<sequence>MGYASQAFVVLALVATLGISIGTLVKVLNKGSNDNVVSPQNPGSELNVQPPKQIESGNEKYSGYKSVADLFRASLNIKVNPCEDFYNYTCGNFKGDMGFVESEVDNIKKMAEQLNNASYIKSAPEPVKTLAAFYEKCVAARMNWDNVVKDANIIMKVIRQFAEGNKDYPDETRFPFYMLYQNEPVKEFPTARGLAYLLGTGYANPAGLHGAATLVAPFVDTNWKDPHGKNGYSFFIDQPVTMVPYSSHVKTWDVTKQGLAKSIATMMFVLANSQNINPNPEQLAKDAQDIVEFDHVLAMKYSTDDTTRRSFERNFNPMTIRQLMNSYPKISWPMFIAEASQLAPHVTKRLLENPKYQYIVMEPEKLQQLSDDLGNPDLEWRYKRQQYDSKQAAQFSCAAETVEQLPYANARMFVDKVYATEQSRKKLREDVGEMVSGILVGFRSMIDQLNWMTPASKLGAYKKIDHLVKNIGYPDWITDNEKLIESHKGLNIDVNSDDYFAMLRKIREWMIVGFWNSLFGRPAGREDFNAPPGMTNAWYQPQLNSITLPVAILHQPFYDPTLPTAVNYGALGVIVGHELTHGFDDQGVQWDGTGVLSNWMDNSSTIGFRDMADCVVKQYGNFCPLDKGKYGPAACLDGDMTQGENIADNGGIRSAFRAYRNYINLHGPDPQLPDDLLQDFTSDQLFFLSFAQPEEPPRGRNLGWGPVLAYGVKHPGISLSIQTWCEVGRGEAAMLSQLLRDVHSPSKYRVWGTMQNFPAFKDAFHCPSTSYAPDKHCNVWVSELDSSYGEPVVKTELNIRPNKQITPNEKEEYEAYKTAADFFQVSFGVARDKVNQHIADQLYSEHYDATIKSSTALSKAKVFTDACVDATKDSSKNQEILATKNYLLPRVNKLAEYLGSKFTYVFGGEVSRMPDKTQLANALGYLSFDQGIDTLITPMVDTNWPEPKKGYSMFLDQNSAYMGKTYYEPNAFKTIKENYVNSATKIIATFAKAQDLSINEGELKENIRGLIEFEQFIALTYSSADELRRTFQRSWNLMSVDDLGKFSFVDWKAYMKQVPKVAQEVVQKSTFRVSVYEKEQYEKMSADYSSGKWDKTKLVNYLFMRLVLQNAQYLPSYASGFDEMPEEPIVLGRRRPYFRFRRNDNLEDVVVNCASMANNLMQYAIGRVYIDYEYPNEEKKKLIREWVFLGTAGGMMQNVIHSFQGMLDSLDWMTQETKVKAYEKTMDIVQNIAFPDWIMDNQKIDSYYQGLYFNSAQENYYDMWTKLIVFNIEIIYRQLTAKEADRRDFLAQPATVNAWYMPELNSITFPAGILQPPYFHPLWPTSVKYGGLGVIAGHELIHGFDDQGVQWGPSGEMSFRSCPECTGWMDKNSTAGFNAMAQCVINEYGQFCPLDPSKFTPNCVNGALTQGENIADNGGIHAAFRAYRTHIGLNGQDPQLPDRLFGQFNHDQLFFLSFAQVWCEKRRPDDRLYQQLMVDPHSPAMYRVFGTLQNYPAFRVAYNCPAESRYAPKKHCNDRLRSRGIRKAGKGRLKQRWLDTLHLKLARINLDPAHNRAIWRKGSAKMTPLQNGRNVEEEELAAVAVIERPAAMVKKDNYQLAPAAEIERPVAMGKKDNIFRAITALVVIAVLATLGISIGTLVKVLNKGSNGNNVSPQKAGAELNVQPPKQIESGNEKYSGYKSVADLFRASLNTKVSPCEDFYNYTCGNFKGDMGFVESEMDNIQKMAEQLNNASYIKSAPEPVKTLAAFYQKCVAARMNWDNVVKDAGFIMKAIKQFEEGNKDYPDETRFPFYMLYQNEPVKEFPTARGLAYLLANPAGLHGAATLVGPFVDTNWKDPHGKNGYSFFIDQPVTMVPYNTHVKTWDAARQGLTSSIVLMMSFLAISQNIMPNPDQLAKDARDIVELDHILAMKYSTDDTTRRGFERNFNPMTIGQLMHNYPKISWPMFIAEASQLAPHVTKRLLENSKYQYIVMEPEKLQQLNDDLGNPDFVSTRTLVNYVYFSLFRQYLSFLPRPANLEFHKFRTETPPLTRQQPIRKVEWRYKRQQYVSEKEAQLSCAAETVEQLPFANARMFVDKVYPTEQSRKKLRKDVGEMVSGILVGFRSMIDQLNWMSPSSKLGAYKKIDHLVKNIGYPDWITDNEKLVESHEGLDIDVNSDDYFAMLSKIRRWMIVSSWNSLFGRPVGREDFNAPPGMTNAWYQPQLNSITLPVAILHQPFYDPTLPTAVNYGALGVIVGHELTHGFDDQGVQWDGTGVLSKYGSSYTRTQPHKNRESIFSWMDNSSTIGFRDMADCVVKQYGNFCPLDKGKYGSAACLDGDMTQGENIADNGGIRSAFRAYRNYINLHGPDPQLPDELLQDFTSDQLFFLSFAQASPEEPPKGRNLGWGPVLAYGSKHPGISLSIQTWCELRRDENAMLSQLLRDVHSPSEYRVWGTMQNFPAFKDAFHCPSTSYAPDKHCDVWVSELDSSYGEPVVKTELNIRPNKQITPNQKEEYEAYKTAVDFFQVHASVNTSADPCTDFFQYACGRYDNAAVCYRELAQGAFGTTRGKINQQVAEQLYNPEYEATIKSSMALIKAKEFTDACIEATKDSSKNQEILATKNYLLPRVNKLAEYLGSKFTYVFGGKVSRRPDKTQLANALGYLSFTQGIDTLIRPTVSTNWPEPKKGYAMFLDQNIAYMGKSFYDPKAFKLVKENYVLSATAIIARFAKAQGLSINEAELKENIRGLIDFEQFIALTYSTDAKLRRTSQRSWNPMSVNDLAKYSFLDWKAYMKQVPEVAQEVVQKSTFRVSVYEPEQYEKMSRDYESWDQTKLVNYLFMRLVLENAQYLPSYASDFELMPEEPMELGRERLHFRFRRTDNLEDVMINCAAMANSLLQYAIGRVYIDHAYPTEEKRKLIKESAGGMIQNVIHSFQGMLDSLDWMTQETKQRAYEKTMGVVQNVAFPSFIMYNQLLDAHYRGIELNPAEENYYDMWTKLTLFHIELEYRNLREKQVNRHDFDGQPATVNAWYMRGFNSITFPVGILQPPFFHPLWPTSANYGGLGVIAGHELIHGFDDKGVQWGPTGEMVYRNCDECTGWMDKESTEGFNAMARCVIDEYGQFCPLDPSKFTPHCVNGTLTQGENIADNGGIHAAYRAYRTHIGLNGQDPLLPDRLFGQFNHDQLFFLSFAQVWCEKRRTDDRLYRQLMVDPHSPAMYRVFGTLQNYPAFRVAYNCPAESPYAPKKHCNIRLQQEWNTIRCYCLLLIAVTVLGMAKLDERRDTLNMAKTSVRMTRLKIR</sequence>
<feature type="domain" description="Peptidase M13 N-terminal" evidence="10">
    <location>
        <begin position="826"/>
        <end position="1235"/>
    </location>
</feature>
<dbReference type="Proteomes" id="UP000054495">
    <property type="component" value="Unassembled WGS sequence"/>
</dbReference>
<comment type="cofactor">
    <cofactor evidence="1">
        <name>Zn(2+)</name>
        <dbReference type="ChEBI" id="CHEBI:29105"/>
    </cofactor>
</comment>
<evidence type="ECO:0000256" key="5">
    <source>
        <dbReference type="ARBA" id="ARBA00022801"/>
    </source>
</evidence>
<gene>
    <name evidence="11" type="ORF">ANCCEY_06663</name>
</gene>
<dbReference type="InterPro" id="IPR008753">
    <property type="entry name" value="Peptidase_M13_N"/>
</dbReference>
<feature type="domain" description="Peptidase M13 C-terminal" evidence="9">
    <location>
        <begin position="1297"/>
        <end position="1516"/>
    </location>
</feature>
<dbReference type="InterPro" id="IPR042089">
    <property type="entry name" value="Peptidase_M13_dom_2"/>
</dbReference>
<feature type="domain" description="Peptidase M13 C-terminal" evidence="9">
    <location>
        <begin position="3008"/>
        <end position="3229"/>
    </location>
</feature>
<evidence type="ECO:0000256" key="1">
    <source>
        <dbReference type="ARBA" id="ARBA00001947"/>
    </source>
</evidence>
<dbReference type="GO" id="GO:0005886">
    <property type="term" value="C:plasma membrane"/>
    <property type="evidence" value="ECO:0007669"/>
    <property type="project" value="TreeGrafter"/>
</dbReference>
<feature type="region of interest" description="Disordered" evidence="8">
    <location>
        <begin position="36"/>
        <end position="57"/>
    </location>
</feature>
<dbReference type="SUPFAM" id="SSF55486">
    <property type="entry name" value="Metalloproteases ('zincins'), catalytic domain"/>
    <property type="match status" value="4"/>
</dbReference>
<evidence type="ECO:0000256" key="7">
    <source>
        <dbReference type="ARBA" id="ARBA00023049"/>
    </source>
</evidence>
<evidence type="ECO:0000259" key="10">
    <source>
        <dbReference type="Pfam" id="PF05649"/>
    </source>
</evidence>
<dbReference type="PANTHER" id="PTHR11733:SF240">
    <property type="entry name" value="GH14155P-RELATED"/>
    <property type="match status" value="1"/>
</dbReference>
<keyword evidence="4" id="KW-0479">Metal-binding</keyword>
<dbReference type="PROSITE" id="PS51885">
    <property type="entry name" value="NEPRILYSIN"/>
    <property type="match status" value="3"/>
</dbReference>
<dbReference type="Gene3D" id="3.40.390.10">
    <property type="entry name" value="Collagenase (Catalytic Domain)"/>
    <property type="match status" value="4"/>
</dbReference>
<dbReference type="PANTHER" id="PTHR11733">
    <property type="entry name" value="ZINC METALLOPROTEASE FAMILY M13 NEPRILYSIN-RELATED"/>
    <property type="match status" value="1"/>
</dbReference>
<organism evidence="11 12">
    <name type="scientific">Ancylostoma ceylanicum</name>
    <dbReference type="NCBI Taxonomy" id="53326"/>
    <lineage>
        <taxon>Eukaryota</taxon>
        <taxon>Metazoa</taxon>
        <taxon>Ecdysozoa</taxon>
        <taxon>Nematoda</taxon>
        <taxon>Chromadorea</taxon>
        <taxon>Rhabditida</taxon>
        <taxon>Rhabditina</taxon>
        <taxon>Rhabditomorpha</taxon>
        <taxon>Strongyloidea</taxon>
        <taxon>Ancylostomatidae</taxon>
        <taxon>Ancylostomatinae</taxon>
        <taxon>Ancylostoma</taxon>
    </lineage>
</organism>
<feature type="domain" description="Peptidase M13 N-terminal" evidence="10">
    <location>
        <begin position="1698"/>
        <end position="2136"/>
    </location>
</feature>
<dbReference type="Gene3D" id="1.10.1380.10">
    <property type="entry name" value="Neutral endopeptidase , domain2"/>
    <property type="match status" value="4"/>
</dbReference>
<protein>
    <recommendedName>
        <fullName evidence="13">Peptidase family M13</fullName>
    </recommendedName>
</protein>
<dbReference type="GO" id="GO:0004222">
    <property type="term" value="F:metalloendopeptidase activity"/>
    <property type="evidence" value="ECO:0007669"/>
    <property type="project" value="InterPro"/>
</dbReference>
<keyword evidence="3" id="KW-0645">Protease</keyword>
<keyword evidence="7" id="KW-0482">Metalloprotease</keyword>